<proteinExistence type="inferred from homology"/>
<evidence type="ECO:0000256" key="2">
    <source>
        <dbReference type="ARBA" id="ARBA00022605"/>
    </source>
</evidence>
<dbReference type="InterPro" id="IPR036291">
    <property type="entry name" value="NAD(P)-bd_dom_sf"/>
</dbReference>
<keyword evidence="4" id="KW-0520">NAD</keyword>
<dbReference type="RefSeq" id="WP_042683374.1">
    <property type="nucleotide sequence ID" value="NZ_CABKTM010000075.1"/>
</dbReference>
<dbReference type="InterPro" id="IPR006140">
    <property type="entry name" value="D-isomer_DH_NAD-bd"/>
</dbReference>
<dbReference type="InterPro" id="IPR006139">
    <property type="entry name" value="D-isomer_2_OHA_DH_cat_dom"/>
</dbReference>
<reference evidence="8" key="1">
    <citation type="submission" date="2022-07" db="EMBL/GenBank/DDBJ databases">
        <title>Enhanced cultured diversity of the mouse gut microbiota enables custom-made synthetic communities.</title>
        <authorList>
            <person name="Afrizal A."/>
        </authorList>
    </citation>
    <scope>NUCLEOTIDE SEQUENCE</scope>
    <source>
        <strain evidence="8">DSM 29482</strain>
    </source>
</reference>
<dbReference type="PROSITE" id="PS00065">
    <property type="entry name" value="D_2_HYDROXYACID_DH_1"/>
    <property type="match status" value="1"/>
</dbReference>
<dbReference type="GO" id="GO:0008652">
    <property type="term" value="P:amino acid biosynthetic process"/>
    <property type="evidence" value="ECO:0007669"/>
    <property type="project" value="UniProtKB-KW"/>
</dbReference>
<dbReference type="InterPro" id="IPR029752">
    <property type="entry name" value="D-isomer_DH_CS1"/>
</dbReference>
<organism evidence="8 9">
    <name type="scientific">Anaerosalibacter massiliensis</name>
    <dbReference type="NCBI Taxonomy" id="1347392"/>
    <lineage>
        <taxon>Bacteria</taxon>
        <taxon>Bacillati</taxon>
        <taxon>Bacillota</taxon>
        <taxon>Tissierellia</taxon>
        <taxon>Tissierellales</taxon>
        <taxon>Sporanaerobacteraceae</taxon>
        <taxon>Anaerosalibacter</taxon>
    </lineage>
</organism>
<dbReference type="CDD" id="cd12171">
    <property type="entry name" value="2-Hacid_dh_10"/>
    <property type="match status" value="1"/>
</dbReference>
<dbReference type="Pfam" id="PF02826">
    <property type="entry name" value="2-Hacid_dh_C"/>
    <property type="match status" value="1"/>
</dbReference>
<gene>
    <name evidence="8" type="ORF">NSA23_10260</name>
</gene>
<dbReference type="PANTHER" id="PTHR42789:SF1">
    <property type="entry name" value="D-ISOMER SPECIFIC 2-HYDROXYACID DEHYDROGENASE FAMILY PROTEIN (AFU_ORTHOLOGUE AFUA_6G10090)"/>
    <property type="match status" value="1"/>
</dbReference>
<dbReference type="FunFam" id="3.40.50.720:FF:000203">
    <property type="entry name" value="D-3-phosphoglycerate dehydrogenase (SerA)"/>
    <property type="match status" value="1"/>
</dbReference>
<dbReference type="GO" id="GO:0016616">
    <property type="term" value="F:oxidoreductase activity, acting on the CH-OH group of donors, NAD or NADP as acceptor"/>
    <property type="evidence" value="ECO:0007669"/>
    <property type="project" value="InterPro"/>
</dbReference>
<feature type="domain" description="D-isomer specific 2-hydroxyacid dehydrogenase NAD-binding" evidence="7">
    <location>
        <begin position="133"/>
        <end position="308"/>
    </location>
</feature>
<dbReference type="InterPro" id="IPR050857">
    <property type="entry name" value="D-2-hydroxyacid_DH"/>
</dbReference>
<dbReference type="Proteomes" id="UP001142078">
    <property type="component" value="Unassembled WGS sequence"/>
</dbReference>
<evidence type="ECO:0000259" key="7">
    <source>
        <dbReference type="Pfam" id="PF02826"/>
    </source>
</evidence>
<evidence type="ECO:0000313" key="9">
    <source>
        <dbReference type="Proteomes" id="UP001142078"/>
    </source>
</evidence>
<accession>A0A9X2MG96</accession>
<keyword evidence="9" id="KW-1185">Reference proteome</keyword>
<comment type="caution">
    <text evidence="8">The sequence shown here is derived from an EMBL/GenBank/DDBJ whole genome shotgun (WGS) entry which is preliminary data.</text>
</comment>
<keyword evidence="2" id="KW-0028">Amino-acid biosynthesis</keyword>
<dbReference type="AlphaFoldDB" id="A0A9X2MG96"/>
<keyword evidence="3 5" id="KW-0560">Oxidoreductase</keyword>
<dbReference type="Gene3D" id="3.40.50.720">
    <property type="entry name" value="NAD(P)-binding Rossmann-like Domain"/>
    <property type="match status" value="2"/>
</dbReference>
<dbReference type="EMBL" id="JANJZL010000006">
    <property type="protein sequence ID" value="MCR2044497.1"/>
    <property type="molecule type" value="Genomic_DNA"/>
</dbReference>
<sequence>MNLLAIADNFIDEETMYNGLKDLEKIGVNVEVRNWYHENQEALQRDNLLIEQNGPEAVELSDELLKDLDKFHMIIVQFAPVSKKVIDKAKNLKLIGVLRGGVENVAIDYAREKNIAVLNTPGRNARAVAEFTMGMILSEVRNIARSHYSLKNNEWRKDFPNSSYVPELNGKTVGIVGFGHIGQLIAGYLKAFGSKVIAYDPFFKGEFEGVKIVDLDTLLKQSDLVTIHARYTKDTHHLIDEKELSLMKENAVLINTARSGLVNQEALVKALKEDKIFGAAIDVFDKEPIPEDDEILKLDNITITPHIAGSTKDAFSNSPKILANILKGIIDGEKNISAINNVEIRL</sequence>
<dbReference type="SUPFAM" id="SSF52283">
    <property type="entry name" value="Formate/glycerate dehydrogenase catalytic domain-like"/>
    <property type="match status" value="1"/>
</dbReference>
<evidence type="ECO:0000256" key="1">
    <source>
        <dbReference type="ARBA" id="ARBA00005854"/>
    </source>
</evidence>
<comment type="similarity">
    <text evidence="1 5">Belongs to the D-isomer specific 2-hydroxyacid dehydrogenase family.</text>
</comment>
<name>A0A9X2MG96_9FIRM</name>
<dbReference type="GO" id="GO:0051287">
    <property type="term" value="F:NAD binding"/>
    <property type="evidence" value="ECO:0007669"/>
    <property type="project" value="InterPro"/>
</dbReference>
<evidence type="ECO:0000256" key="5">
    <source>
        <dbReference type="RuleBase" id="RU003719"/>
    </source>
</evidence>
<dbReference type="OrthoDB" id="9805416at2"/>
<evidence type="ECO:0000313" key="8">
    <source>
        <dbReference type="EMBL" id="MCR2044497.1"/>
    </source>
</evidence>
<feature type="domain" description="D-isomer specific 2-hydroxyacid dehydrogenase catalytic" evidence="6">
    <location>
        <begin position="58"/>
        <end position="340"/>
    </location>
</feature>
<dbReference type="Pfam" id="PF00389">
    <property type="entry name" value="2-Hacid_dh"/>
    <property type="match status" value="1"/>
</dbReference>
<dbReference type="SUPFAM" id="SSF51735">
    <property type="entry name" value="NAD(P)-binding Rossmann-fold domains"/>
    <property type="match status" value="1"/>
</dbReference>
<dbReference type="PANTHER" id="PTHR42789">
    <property type="entry name" value="D-ISOMER SPECIFIC 2-HYDROXYACID DEHYDROGENASE FAMILY PROTEIN (AFU_ORTHOLOGUE AFUA_6G10090)"/>
    <property type="match status" value="1"/>
</dbReference>
<protein>
    <submittedName>
        <fullName evidence="8">2-hydroxyacid dehydrogenase</fullName>
    </submittedName>
</protein>
<evidence type="ECO:0000256" key="3">
    <source>
        <dbReference type="ARBA" id="ARBA00023002"/>
    </source>
</evidence>
<evidence type="ECO:0000259" key="6">
    <source>
        <dbReference type="Pfam" id="PF00389"/>
    </source>
</evidence>
<evidence type="ECO:0000256" key="4">
    <source>
        <dbReference type="ARBA" id="ARBA00023027"/>
    </source>
</evidence>